<proteinExistence type="predicted"/>
<evidence type="ECO:0000259" key="1">
    <source>
        <dbReference type="PROSITE" id="PS51297"/>
    </source>
</evidence>
<dbReference type="EMBL" id="BJWL01000002">
    <property type="protein sequence ID" value="GFY82916.1"/>
    <property type="molecule type" value="Genomic_DNA"/>
</dbReference>
<gene>
    <name evidence="2" type="ORF">Acr_02g0011560</name>
</gene>
<dbReference type="GO" id="GO:0003700">
    <property type="term" value="F:DNA-binding transcription factor activity"/>
    <property type="evidence" value="ECO:0007669"/>
    <property type="project" value="InterPro"/>
</dbReference>
<reference evidence="2 3" key="1">
    <citation type="submission" date="2019-07" db="EMBL/GenBank/DDBJ databases">
        <title>De Novo Assembly of kiwifruit Actinidia rufa.</title>
        <authorList>
            <person name="Sugita-Konishi S."/>
            <person name="Sato K."/>
            <person name="Mori E."/>
            <person name="Abe Y."/>
            <person name="Kisaki G."/>
            <person name="Hamano K."/>
            <person name="Suezawa K."/>
            <person name="Otani M."/>
            <person name="Fukuda T."/>
            <person name="Manabe T."/>
            <person name="Gomi K."/>
            <person name="Tabuchi M."/>
            <person name="Akimitsu K."/>
            <person name="Kataoka I."/>
        </authorList>
    </citation>
    <scope>NUCLEOTIDE SEQUENCE [LARGE SCALE GENOMIC DNA]</scope>
    <source>
        <strain evidence="3">cv. Fuchu</strain>
    </source>
</reference>
<dbReference type="Pfam" id="PF01486">
    <property type="entry name" value="K-box"/>
    <property type="match status" value="1"/>
</dbReference>
<name>A0A7J0E9S2_9ERIC</name>
<evidence type="ECO:0000313" key="2">
    <source>
        <dbReference type="EMBL" id="GFY82916.1"/>
    </source>
</evidence>
<dbReference type="InterPro" id="IPR002487">
    <property type="entry name" value="TF_Kbox"/>
</dbReference>
<protein>
    <submittedName>
        <fullName evidence="2">K-box region and MADS-box transcription factor family protein</fullName>
    </submittedName>
</protein>
<sequence>MLKTLERYQKCSYDTLEVNHSDKELEQSSYREYSKLKGKYETLQCYQRQLLGEDLGPLNINELEHLEHQLETSLKQIRSTKLDDIYRENHLRSSWACGEQCSSYPQQNAQSQVFFQPLDCNSTLQIGYNPDVSNQMNAATHDQNMTGLIPGWML</sequence>
<feature type="domain" description="K-box" evidence="1">
    <location>
        <begin position="26"/>
        <end position="113"/>
    </location>
</feature>
<dbReference type="AlphaFoldDB" id="A0A7J0E9S2"/>
<keyword evidence="3" id="KW-1185">Reference proteome</keyword>
<organism evidence="2 3">
    <name type="scientific">Actinidia rufa</name>
    <dbReference type="NCBI Taxonomy" id="165716"/>
    <lineage>
        <taxon>Eukaryota</taxon>
        <taxon>Viridiplantae</taxon>
        <taxon>Streptophyta</taxon>
        <taxon>Embryophyta</taxon>
        <taxon>Tracheophyta</taxon>
        <taxon>Spermatophyta</taxon>
        <taxon>Magnoliopsida</taxon>
        <taxon>eudicotyledons</taxon>
        <taxon>Gunneridae</taxon>
        <taxon>Pentapetalae</taxon>
        <taxon>asterids</taxon>
        <taxon>Ericales</taxon>
        <taxon>Actinidiaceae</taxon>
        <taxon>Actinidia</taxon>
    </lineage>
</organism>
<dbReference type="PANTHER" id="PTHR48019">
    <property type="entry name" value="SERUM RESPONSE FACTOR HOMOLOG"/>
    <property type="match status" value="1"/>
</dbReference>
<dbReference type="InterPro" id="IPR050142">
    <property type="entry name" value="MADS-box/MEF2_TF"/>
</dbReference>
<dbReference type="PROSITE" id="PS51297">
    <property type="entry name" value="K_BOX"/>
    <property type="match status" value="1"/>
</dbReference>
<dbReference type="OrthoDB" id="1898716at2759"/>
<evidence type="ECO:0000313" key="3">
    <source>
        <dbReference type="Proteomes" id="UP000585474"/>
    </source>
</evidence>
<comment type="caution">
    <text evidence="2">The sequence shown here is derived from an EMBL/GenBank/DDBJ whole genome shotgun (WGS) entry which is preliminary data.</text>
</comment>
<dbReference type="Proteomes" id="UP000585474">
    <property type="component" value="Unassembled WGS sequence"/>
</dbReference>
<dbReference type="GO" id="GO:0005634">
    <property type="term" value="C:nucleus"/>
    <property type="evidence" value="ECO:0007669"/>
    <property type="project" value="InterPro"/>
</dbReference>
<accession>A0A7J0E9S2</accession>